<dbReference type="PANTHER" id="PTHR30346">
    <property type="entry name" value="TRANSCRIPTIONAL DUAL REGULATOR HCAR-RELATED"/>
    <property type="match status" value="1"/>
</dbReference>
<dbReference type="AlphaFoldDB" id="A0A3N0IS24"/>
<evidence type="ECO:0000259" key="5">
    <source>
        <dbReference type="PROSITE" id="PS50931"/>
    </source>
</evidence>
<dbReference type="EMBL" id="PPTT01000015">
    <property type="protein sequence ID" value="RDB68467.1"/>
    <property type="molecule type" value="Genomic_DNA"/>
</dbReference>
<dbReference type="InterPro" id="IPR000847">
    <property type="entry name" value="LysR_HTH_N"/>
</dbReference>
<evidence type="ECO:0000256" key="1">
    <source>
        <dbReference type="ARBA" id="ARBA00009437"/>
    </source>
</evidence>
<dbReference type="Proteomes" id="UP000253817">
    <property type="component" value="Unassembled WGS sequence"/>
</dbReference>
<dbReference type="OrthoDB" id="8717159at2"/>
<reference evidence="6 8" key="1">
    <citation type="journal article" date="2018" name="Elife">
        <title>Discovery and characterization of a prevalent human gut bacterial enzyme sufficient for the inactivation of a family of plant toxins.</title>
        <authorList>
            <person name="Koppel N."/>
            <person name="Bisanz J.E."/>
            <person name="Pandelia M.E."/>
            <person name="Turnbaugh P.J."/>
            <person name="Balskus E.P."/>
        </authorList>
    </citation>
    <scope>NUCLEOTIDE SEQUENCE [LARGE SCALE GENOMIC DNA]</scope>
    <source>
        <strain evidence="6 8">DSM 16107</strain>
    </source>
</reference>
<dbReference type="Proteomes" id="UP000270112">
    <property type="component" value="Unassembled WGS sequence"/>
</dbReference>
<proteinExistence type="inferred from homology"/>
<evidence type="ECO:0000313" key="6">
    <source>
        <dbReference type="EMBL" id="RDB68467.1"/>
    </source>
</evidence>
<dbReference type="GO" id="GO:0003700">
    <property type="term" value="F:DNA-binding transcription factor activity"/>
    <property type="evidence" value="ECO:0007669"/>
    <property type="project" value="InterPro"/>
</dbReference>
<dbReference type="RefSeq" id="WP_114546485.1">
    <property type="nucleotide sequence ID" value="NZ_PPTT01000015.1"/>
</dbReference>
<evidence type="ECO:0000256" key="4">
    <source>
        <dbReference type="ARBA" id="ARBA00023163"/>
    </source>
</evidence>
<comment type="caution">
    <text evidence="7">The sequence shown here is derived from an EMBL/GenBank/DDBJ whole genome shotgun (WGS) entry which is preliminary data.</text>
</comment>
<accession>A0A3N0IS24</accession>
<evidence type="ECO:0000313" key="7">
    <source>
        <dbReference type="EMBL" id="RNM39657.1"/>
    </source>
</evidence>
<evidence type="ECO:0000256" key="3">
    <source>
        <dbReference type="ARBA" id="ARBA00023125"/>
    </source>
</evidence>
<dbReference type="Pfam" id="PF03466">
    <property type="entry name" value="LysR_substrate"/>
    <property type="match status" value="1"/>
</dbReference>
<keyword evidence="3" id="KW-0238">DNA-binding</keyword>
<comment type="similarity">
    <text evidence="1">Belongs to the LysR transcriptional regulatory family.</text>
</comment>
<organism evidence="7 9">
    <name type="scientific">Eggerthella sinensis</name>
    <dbReference type="NCBI Taxonomy" id="242230"/>
    <lineage>
        <taxon>Bacteria</taxon>
        <taxon>Bacillati</taxon>
        <taxon>Actinomycetota</taxon>
        <taxon>Coriobacteriia</taxon>
        <taxon>Eggerthellales</taxon>
        <taxon>Eggerthellaceae</taxon>
        <taxon>Eggerthella</taxon>
    </lineage>
</organism>
<feature type="domain" description="HTH lysR-type" evidence="5">
    <location>
        <begin position="1"/>
        <end position="58"/>
    </location>
</feature>
<dbReference type="PANTHER" id="PTHR30346:SF0">
    <property type="entry name" value="HCA OPERON TRANSCRIPTIONAL ACTIVATOR HCAR"/>
    <property type="match status" value="1"/>
</dbReference>
<dbReference type="Gene3D" id="3.40.190.290">
    <property type="match status" value="1"/>
</dbReference>
<reference evidence="9" key="2">
    <citation type="submission" date="2018-05" db="EMBL/GenBank/DDBJ databases">
        <title>Genome Sequencing of selected type strains of the family Eggerthellaceae.</title>
        <authorList>
            <person name="Danylec N."/>
            <person name="Stoll D.A."/>
            <person name="Doetsch A."/>
            <person name="Huch M."/>
        </authorList>
    </citation>
    <scope>NUCLEOTIDE SEQUENCE [LARGE SCALE GENOMIC DNA]</scope>
    <source>
        <strain evidence="9">DSM 16107</strain>
    </source>
</reference>
<keyword evidence="2" id="KW-0805">Transcription regulation</keyword>
<name>A0A3N0IS24_9ACTN</name>
<dbReference type="EMBL" id="QICC01000114">
    <property type="protein sequence ID" value="RNM39657.1"/>
    <property type="molecule type" value="Genomic_DNA"/>
</dbReference>
<dbReference type="GO" id="GO:0032993">
    <property type="term" value="C:protein-DNA complex"/>
    <property type="evidence" value="ECO:0007669"/>
    <property type="project" value="TreeGrafter"/>
</dbReference>
<evidence type="ECO:0000313" key="9">
    <source>
        <dbReference type="Proteomes" id="UP000270112"/>
    </source>
</evidence>
<evidence type="ECO:0000256" key="2">
    <source>
        <dbReference type="ARBA" id="ARBA00023015"/>
    </source>
</evidence>
<dbReference type="Gene3D" id="1.10.10.10">
    <property type="entry name" value="Winged helix-like DNA-binding domain superfamily/Winged helix DNA-binding domain"/>
    <property type="match status" value="1"/>
</dbReference>
<gene>
    <name evidence="6" type="ORF">C1876_09480</name>
    <name evidence="7" type="ORF">DMP09_16210</name>
</gene>
<dbReference type="CDD" id="cd05466">
    <property type="entry name" value="PBP2_LTTR_substrate"/>
    <property type="match status" value="1"/>
</dbReference>
<sequence>MDTKNLAAFKAVYEAGSITKAAAQLYITQPGLSKAVLRLEAEFGRMLFERTSKGVVPTVFAEALYAKVDKLVALLDAIEQDASARGGRHALSVASTVGVMLYVGLRFNDDFQALHPDVELIVEEGSDRRVEEQLASGAVDVAFLAGPVDYGRYDAWPFSRHRHVLEVNAGGPLANREFVTHADLDGLSVALLSRDYAPYRNNLRWLAEADAEPARLIEVIEGFTGSQMVADGTAVSITTDYSSAMRAAPEVVAIPFENEACSYDVYLVKRKGEVLDADAEAFRTFALAWIESHRDELFVGEHSVFW</sequence>
<dbReference type="InterPro" id="IPR005119">
    <property type="entry name" value="LysR_subst-bd"/>
</dbReference>
<evidence type="ECO:0000313" key="8">
    <source>
        <dbReference type="Proteomes" id="UP000253817"/>
    </source>
</evidence>
<dbReference type="PROSITE" id="PS50931">
    <property type="entry name" value="HTH_LYSR"/>
    <property type="match status" value="1"/>
</dbReference>
<dbReference type="Pfam" id="PF00126">
    <property type="entry name" value="HTH_1"/>
    <property type="match status" value="1"/>
</dbReference>
<dbReference type="InterPro" id="IPR036388">
    <property type="entry name" value="WH-like_DNA-bd_sf"/>
</dbReference>
<dbReference type="GO" id="GO:0003677">
    <property type="term" value="F:DNA binding"/>
    <property type="evidence" value="ECO:0007669"/>
    <property type="project" value="UniProtKB-KW"/>
</dbReference>
<keyword evidence="8" id="KW-1185">Reference proteome</keyword>
<protein>
    <recommendedName>
        <fullName evidence="5">HTH lysR-type domain-containing protein</fullName>
    </recommendedName>
</protein>
<reference evidence="7" key="3">
    <citation type="journal article" date="2019" name="Microbiol. Resour. Announc.">
        <title>Draft Genome Sequences of Type Strains of Gordonibacter faecihominis, Paraeggerthella hongkongensis, Parvibacter caecicola,Slackia equolifaciens, Slackia faecicanis, and Slackia isoflavoniconvertens.</title>
        <authorList>
            <person name="Danylec N."/>
            <person name="Stoll D.A."/>
            <person name="Dotsch A."/>
            <person name="Huch M."/>
        </authorList>
    </citation>
    <scope>NUCLEOTIDE SEQUENCE</scope>
    <source>
        <strain evidence="7">DSM 16107</strain>
    </source>
</reference>
<keyword evidence="4" id="KW-0804">Transcription</keyword>
<dbReference type="InterPro" id="IPR036390">
    <property type="entry name" value="WH_DNA-bd_sf"/>
</dbReference>
<dbReference type="PRINTS" id="PR00039">
    <property type="entry name" value="HTHLYSR"/>
</dbReference>
<dbReference type="SUPFAM" id="SSF46785">
    <property type="entry name" value="Winged helix' DNA-binding domain"/>
    <property type="match status" value="1"/>
</dbReference>
<dbReference type="SUPFAM" id="SSF53850">
    <property type="entry name" value="Periplasmic binding protein-like II"/>
    <property type="match status" value="1"/>
</dbReference>